<dbReference type="eggNOG" id="COG2227">
    <property type="taxonomic scope" value="Bacteria"/>
</dbReference>
<name>A0A084ZMR1_9ENTR</name>
<dbReference type="CDD" id="cd02440">
    <property type="entry name" value="AdoMet_MTases"/>
    <property type="match status" value="1"/>
</dbReference>
<gene>
    <name evidence="3" type="ORF">GTGU_04426</name>
</gene>
<dbReference type="OrthoDB" id="9795085at2"/>
<dbReference type="AlphaFoldDB" id="A0A084ZMR1"/>
<dbReference type="GO" id="GO:0032259">
    <property type="term" value="P:methylation"/>
    <property type="evidence" value="ECO:0007669"/>
    <property type="project" value="UniProtKB-KW"/>
</dbReference>
<dbReference type="Pfam" id="PF13649">
    <property type="entry name" value="Methyltransf_25"/>
    <property type="match status" value="1"/>
</dbReference>
<comment type="caution">
    <text evidence="3">The sequence shown here is derived from an EMBL/GenBank/DDBJ whole genome shotgun (WGS) entry which is preliminary data.</text>
</comment>
<dbReference type="eggNOG" id="COG2519">
    <property type="taxonomic scope" value="Bacteria"/>
</dbReference>
<dbReference type="SUPFAM" id="SSF53335">
    <property type="entry name" value="S-adenosyl-L-methionine-dependent methyltransferases"/>
    <property type="match status" value="1"/>
</dbReference>
<evidence type="ECO:0000313" key="3">
    <source>
        <dbReference type="EMBL" id="KFB98755.1"/>
    </source>
</evidence>
<evidence type="ECO:0000259" key="2">
    <source>
        <dbReference type="Pfam" id="PF13649"/>
    </source>
</evidence>
<protein>
    <submittedName>
        <fullName evidence="3">Putative SAM-dependent methyltransferase</fullName>
    </submittedName>
</protein>
<evidence type="ECO:0000256" key="1">
    <source>
        <dbReference type="ARBA" id="ARBA00022679"/>
    </source>
</evidence>
<evidence type="ECO:0000313" key="4">
    <source>
        <dbReference type="Proteomes" id="UP000028630"/>
    </source>
</evidence>
<accession>A0A084ZMR1</accession>
<dbReference type="Proteomes" id="UP000028630">
    <property type="component" value="Unassembled WGS sequence"/>
</dbReference>
<reference evidence="4" key="1">
    <citation type="submission" date="2014-05" db="EMBL/GenBank/DDBJ databases">
        <title>ATOL: Assembling a taxonomically balanced genome-scale reconstruction of the evolutionary history of the Enterobacteriaceae.</title>
        <authorList>
            <person name="Plunkett G. III"/>
            <person name="Neeno-Eckwall E.C."/>
            <person name="Glasner J.D."/>
            <person name="Perna N.T."/>
        </authorList>
    </citation>
    <scope>NUCLEOTIDE SEQUENCE [LARGE SCALE GENOMIC DNA]</scope>
    <source>
        <strain evidence="4">ATCC 49490</strain>
    </source>
</reference>
<dbReference type="EMBL" id="JMTB01000121">
    <property type="protein sequence ID" value="KFB98755.1"/>
    <property type="molecule type" value="Genomic_DNA"/>
</dbReference>
<keyword evidence="3" id="KW-0489">Methyltransferase</keyword>
<dbReference type="PANTHER" id="PTHR43861">
    <property type="entry name" value="TRANS-ACONITATE 2-METHYLTRANSFERASE-RELATED"/>
    <property type="match status" value="1"/>
</dbReference>
<dbReference type="GO" id="GO:0008168">
    <property type="term" value="F:methyltransferase activity"/>
    <property type="evidence" value="ECO:0007669"/>
    <property type="project" value="UniProtKB-KW"/>
</dbReference>
<proteinExistence type="predicted"/>
<dbReference type="InterPro" id="IPR041698">
    <property type="entry name" value="Methyltransf_25"/>
</dbReference>
<sequence length="283" mass="31984">MDISDIIFIRRPTPLAPGEGKIPWDDAAFSQRMLDNHLSQDHDWASRKLPVIEQQVAWIARQLPDGGQILDLGCGPGLYTLRLAQRGYPCTGVDFSPAAIHWARQQAHQHGLDIDYHQQDVRHFAPAQSFDLIMMTFGEINVFSAEDTLALLRRCASWLKPGGKLLIEVHTFAEVKRQGEAERSWQPCPVGLFVDRPHVLLTENQWDEAAQISTTLFWVLEDNGVVTRFSSQTRAWHDEQYQQLLADCGFSNISKIAGDEWPVSDTFEGKLFALMAVMTGDKQ</sequence>
<dbReference type="Gene3D" id="3.40.50.150">
    <property type="entry name" value="Vaccinia Virus protein VP39"/>
    <property type="match status" value="1"/>
</dbReference>
<organism evidence="3 4">
    <name type="scientific">Trabulsiella guamensis ATCC 49490</name>
    <dbReference type="NCBI Taxonomy" id="1005994"/>
    <lineage>
        <taxon>Bacteria</taxon>
        <taxon>Pseudomonadati</taxon>
        <taxon>Pseudomonadota</taxon>
        <taxon>Gammaproteobacteria</taxon>
        <taxon>Enterobacterales</taxon>
        <taxon>Enterobacteriaceae</taxon>
        <taxon>Trabulsiella</taxon>
    </lineage>
</organism>
<keyword evidence="1 3" id="KW-0808">Transferase</keyword>
<dbReference type="InterPro" id="IPR029063">
    <property type="entry name" value="SAM-dependent_MTases_sf"/>
</dbReference>
<feature type="domain" description="Methyltransferase" evidence="2">
    <location>
        <begin position="69"/>
        <end position="163"/>
    </location>
</feature>
<keyword evidence="4" id="KW-1185">Reference proteome</keyword>